<dbReference type="Gene3D" id="2.40.30.170">
    <property type="match status" value="1"/>
</dbReference>
<evidence type="ECO:0000313" key="3">
    <source>
        <dbReference type="EMBL" id="SAI71873.1"/>
    </source>
</evidence>
<protein>
    <submittedName>
        <fullName evidence="3">Secretion protein</fullName>
    </submittedName>
</protein>
<sequence>MTTDAILASRRGLMLRLAPWLACLAVLGLVVLATTQWRHWVSARAIQTTENAFVEADTAVLSARIGGHIQALPVDDYQAVRAGEVIARIDPADARWREKAARAALSKAQAHLDNLDNEIAEQRANVALAEANLRAAEVRIGQHRRNPARQAALVEQGALSRQHYESAQADLDHAVSMRDAARAQAALAARRIDVLEGGRAGRAAEREAAAAELDGARRDLAYTRITAPFDGVLGKRHVQRGSLVASGSQIVSIVPQHAAYVIANYKETQLARVQAGLPARVRVDGLPGVRLRGRVEEIAPMSGAKSALLPAENASGNFTKVVQRIPVRIAFEPGQPALQRLRPGMSVQVEIDTRAVPVDDEAVRPEARP</sequence>
<dbReference type="GeneID" id="56589800"/>
<dbReference type="STRING" id="123899.SAMEA3906487_02948"/>
<dbReference type="OrthoDB" id="9811754at2"/>
<dbReference type="Proteomes" id="UP000076825">
    <property type="component" value="Chromosome 1"/>
</dbReference>
<name>A0A157Q149_9BORD</name>
<keyword evidence="1" id="KW-0175">Coiled coil</keyword>
<dbReference type="PANTHER" id="PTHR30386:SF24">
    <property type="entry name" value="MULTIDRUG RESISTANCE EFFLUX PUMP"/>
    <property type="match status" value="1"/>
</dbReference>
<dbReference type="Gene3D" id="2.40.50.100">
    <property type="match status" value="1"/>
</dbReference>
<feature type="coiled-coil region" evidence="1">
    <location>
        <begin position="98"/>
        <end position="146"/>
    </location>
</feature>
<dbReference type="RefSeq" id="WP_082833016.1">
    <property type="nucleotide sequence ID" value="NZ_CP016340.1"/>
</dbReference>
<organism evidence="3 4">
    <name type="scientific">Bordetella trematum</name>
    <dbReference type="NCBI Taxonomy" id="123899"/>
    <lineage>
        <taxon>Bacteria</taxon>
        <taxon>Pseudomonadati</taxon>
        <taxon>Pseudomonadota</taxon>
        <taxon>Betaproteobacteria</taxon>
        <taxon>Burkholderiales</taxon>
        <taxon>Alcaligenaceae</taxon>
        <taxon>Bordetella</taxon>
    </lineage>
</organism>
<feature type="domain" description="Multidrug resistance protein MdtA-like barrel-sandwich hybrid" evidence="2">
    <location>
        <begin position="59"/>
        <end position="254"/>
    </location>
</feature>
<gene>
    <name evidence="3" type="primary">yiaV_2</name>
    <name evidence="3" type="ORF">SAMEA3906487_02948</name>
</gene>
<accession>A0A157Q149</accession>
<dbReference type="eggNOG" id="COG1566">
    <property type="taxonomic scope" value="Bacteria"/>
</dbReference>
<dbReference type="PATRIC" id="fig|123899.6.peg.2939"/>
<dbReference type="EMBL" id="LT546645">
    <property type="protein sequence ID" value="SAI71873.1"/>
    <property type="molecule type" value="Genomic_DNA"/>
</dbReference>
<evidence type="ECO:0000256" key="1">
    <source>
        <dbReference type="SAM" id="Coils"/>
    </source>
</evidence>
<dbReference type="InterPro" id="IPR050739">
    <property type="entry name" value="MFP"/>
</dbReference>
<keyword evidence="4" id="KW-1185">Reference proteome</keyword>
<dbReference type="Gene3D" id="1.10.287.470">
    <property type="entry name" value="Helix hairpin bin"/>
    <property type="match status" value="2"/>
</dbReference>
<dbReference type="InterPro" id="IPR058625">
    <property type="entry name" value="MdtA-like_BSH"/>
</dbReference>
<dbReference type="KEGG" id="btrm:SAMEA390648702948"/>
<dbReference type="AlphaFoldDB" id="A0A157Q149"/>
<evidence type="ECO:0000259" key="2">
    <source>
        <dbReference type="Pfam" id="PF25917"/>
    </source>
</evidence>
<reference evidence="3 4" key="1">
    <citation type="submission" date="2016-04" db="EMBL/GenBank/DDBJ databases">
        <authorList>
            <consortium name="Pathogen Informatics"/>
        </authorList>
    </citation>
    <scope>NUCLEOTIDE SEQUENCE [LARGE SCALE GENOMIC DNA]</scope>
    <source>
        <strain evidence="3 4">H044680328</strain>
    </source>
</reference>
<evidence type="ECO:0000313" key="4">
    <source>
        <dbReference type="Proteomes" id="UP000076825"/>
    </source>
</evidence>
<proteinExistence type="predicted"/>
<dbReference type="Pfam" id="PF25917">
    <property type="entry name" value="BSH_RND"/>
    <property type="match status" value="1"/>
</dbReference>
<dbReference type="PANTHER" id="PTHR30386">
    <property type="entry name" value="MEMBRANE FUSION SUBUNIT OF EMRAB-TOLC MULTIDRUG EFFLUX PUMP"/>
    <property type="match status" value="1"/>
</dbReference>
<dbReference type="SUPFAM" id="SSF111369">
    <property type="entry name" value="HlyD-like secretion proteins"/>
    <property type="match status" value="2"/>
</dbReference>